<sequence>MNASIAHVTAEQAMHGMLELIRTTPSVAELTPEAMGERLGLPIKRLSTDHFGYAQPLSGGWAFSVERQKVGAVGPRIDLIFSPIGEDRPAATPICTPDFAHFTQELERMGFKRQSAHGEHGRWTYDAFDRPGQHVEVYPLVTEGEDASAACVHMVLVR</sequence>
<evidence type="ECO:0000313" key="2">
    <source>
        <dbReference type="Proteomes" id="UP001429601"/>
    </source>
</evidence>
<name>A0ABX0Q2Y5_9GAMM</name>
<organism evidence="1 2">
    <name type="scientific">Luteibacter jiangsuensis</name>
    <dbReference type="NCBI Taxonomy" id="637577"/>
    <lineage>
        <taxon>Bacteria</taxon>
        <taxon>Pseudomonadati</taxon>
        <taxon>Pseudomonadota</taxon>
        <taxon>Gammaproteobacteria</taxon>
        <taxon>Lysobacterales</taxon>
        <taxon>Rhodanobacteraceae</taxon>
        <taxon>Luteibacter</taxon>
    </lineage>
</organism>
<keyword evidence="2" id="KW-1185">Reference proteome</keyword>
<comment type="caution">
    <text evidence="1">The sequence shown here is derived from an EMBL/GenBank/DDBJ whole genome shotgun (WGS) entry which is preliminary data.</text>
</comment>
<proteinExistence type="predicted"/>
<evidence type="ECO:0000313" key="1">
    <source>
        <dbReference type="EMBL" id="NID04868.1"/>
    </source>
</evidence>
<protein>
    <submittedName>
        <fullName evidence="1">Uncharacterized protein</fullName>
    </submittedName>
</protein>
<gene>
    <name evidence="1" type="ORF">HBF26_08210</name>
</gene>
<dbReference type="RefSeq" id="WP_167124917.1">
    <property type="nucleotide sequence ID" value="NZ_JAAQQR010000003.1"/>
</dbReference>
<reference evidence="1 2" key="1">
    <citation type="journal article" date="2011" name="Curr. Microbiol.">
        <title>Luteibacter jiangsuensis sp. nov.: a methamidophos-degrading bacterium isolated from a methamidophos-manufacturing factory.</title>
        <authorList>
            <person name="Wang L."/>
            <person name="Wang G.L."/>
            <person name="Li S.P."/>
            <person name="Jiang J.D."/>
        </authorList>
    </citation>
    <scope>NUCLEOTIDE SEQUENCE [LARGE SCALE GENOMIC DNA]</scope>
    <source>
        <strain evidence="1 2">CGMCC 1.10133</strain>
    </source>
</reference>
<accession>A0ABX0Q2Y5</accession>
<dbReference type="EMBL" id="JAAQQR010000003">
    <property type="protein sequence ID" value="NID04868.1"/>
    <property type="molecule type" value="Genomic_DNA"/>
</dbReference>
<dbReference type="Proteomes" id="UP001429601">
    <property type="component" value="Unassembled WGS sequence"/>
</dbReference>